<dbReference type="Gene3D" id="1.25.40.10">
    <property type="entry name" value="Tetratricopeptide repeat domain"/>
    <property type="match status" value="1"/>
</dbReference>
<dbReference type="Gene3D" id="1.10.260.40">
    <property type="entry name" value="lambda repressor-like DNA-binding domains"/>
    <property type="match status" value="1"/>
</dbReference>
<evidence type="ECO:0000259" key="1">
    <source>
        <dbReference type="PROSITE" id="PS50943"/>
    </source>
</evidence>
<dbReference type="PANTHER" id="PTHR10098">
    <property type="entry name" value="RAPSYN-RELATED"/>
    <property type="match status" value="1"/>
</dbReference>
<dbReference type="Pfam" id="PF01381">
    <property type="entry name" value="HTH_3"/>
    <property type="match status" value="1"/>
</dbReference>
<dbReference type="PROSITE" id="PS50943">
    <property type="entry name" value="HTH_CROC1"/>
    <property type="match status" value="1"/>
</dbReference>
<gene>
    <name evidence="2" type="ORF">MJG50_19595</name>
</gene>
<dbReference type="Proteomes" id="UP001431131">
    <property type="component" value="Unassembled WGS sequence"/>
</dbReference>
<accession>A0AAW5E989</accession>
<keyword evidence="3" id="KW-1185">Reference proteome</keyword>
<evidence type="ECO:0000313" key="2">
    <source>
        <dbReference type="EMBL" id="MCH1627544.1"/>
    </source>
</evidence>
<dbReference type="SMART" id="SM00028">
    <property type="entry name" value="TPR"/>
    <property type="match status" value="4"/>
</dbReference>
<evidence type="ECO:0000313" key="3">
    <source>
        <dbReference type="Proteomes" id="UP001431131"/>
    </source>
</evidence>
<organism evidence="2 3">
    <name type="scientific">Fredinandcohnia quinoae</name>
    <dbReference type="NCBI Taxonomy" id="2918902"/>
    <lineage>
        <taxon>Bacteria</taxon>
        <taxon>Bacillati</taxon>
        <taxon>Bacillota</taxon>
        <taxon>Bacilli</taxon>
        <taxon>Bacillales</taxon>
        <taxon>Bacillaceae</taxon>
        <taxon>Fredinandcohnia</taxon>
    </lineage>
</organism>
<dbReference type="AlphaFoldDB" id="A0AAW5E989"/>
<reference evidence="2" key="1">
    <citation type="submission" date="2022-02" db="EMBL/GenBank/DDBJ databases">
        <title>Fredinandcohnia quinoae sp. nov. isolated from Chenopodium quinoa seeds.</title>
        <authorList>
            <person name="Saati-Santamaria Z."/>
            <person name="Flores-Felix J.D."/>
            <person name="Igual J.M."/>
            <person name="Velazquez E."/>
            <person name="Garcia-Fraile P."/>
            <person name="Martinez-Molina E."/>
        </authorList>
    </citation>
    <scope>NUCLEOTIDE SEQUENCE</scope>
    <source>
        <strain evidence="2">SECRCQ15</strain>
    </source>
</reference>
<dbReference type="GO" id="GO:0003677">
    <property type="term" value="F:DNA binding"/>
    <property type="evidence" value="ECO:0007669"/>
    <property type="project" value="InterPro"/>
</dbReference>
<dbReference type="InterPro" id="IPR019734">
    <property type="entry name" value="TPR_rpt"/>
</dbReference>
<proteinExistence type="predicted"/>
<sequence>MEIGNRLKFFRIQKDMTQEELANKIISVSYLSKIENNQTSASIEVLELLCEKLGIKLIEEEEYTLLKDLNDWYFSIIQKKKEEAIAFHEHFTKNVQFINDSRAAILFVLFELRFLLFIREYDKAGEQIKKISLFKDIFDSKMNYFYEKFVGQYYNLRNKFAIALEHFKLSEQILSNSIHFENWEKADLYYHIGVNHNRIGKIALSTVYTQQALSIYQSMYDLKRSAECHILLGISYEKNDDFQLAVDNYQLAKKVAENMNDSYLLGLLHHNIGCLYSKQQKTLEAIDEYKESLRYKVETNIIGRIRSIHSLLAEYYNIGDVSSSRKWLNTGQEILAKHQNLEEFKIHFTFYEYWLNNDEALEKFVEKEAIPFFEQEGDMKQVISYSEILAKRYQEKNKYKLASYYYSIVVKYLKMIRR</sequence>
<dbReference type="InterPro" id="IPR001387">
    <property type="entry name" value="Cro/C1-type_HTH"/>
</dbReference>
<dbReference type="SUPFAM" id="SSF47413">
    <property type="entry name" value="lambda repressor-like DNA-binding domains"/>
    <property type="match status" value="1"/>
</dbReference>
<comment type="caution">
    <text evidence="2">The sequence shown here is derived from an EMBL/GenBank/DDBJ whole genome shotgun (WGS) entry which is preliminary data.</text>
</comment>
<feature type="domain" description="HTH cro/C1-type" evidence="1">
    <location>
        <begin position="7"/>
        <end position="65"/>
    </location>
</feature>
<dbReference type="RefSeq" id="WP_240257464.1">
    <property type="nucleotide sequence ID" value="NZ_JAKTTI010000045.1"/>
</dbReference>
<dbReference type="SUPFAM" id="SSF48452">
    <property type="entry name" value="TPR-like"/>
    <property type="match status" value="1"/>
</dbReference>
<protein>
    <submittedName>
        <fullName evidence="2">Helix-turn-helix transcriptional regulator</fullName>
    </submittedName>
</protein>
<dbReference type="CDD" id="cd00093">
    <property type="entry name" value="HTH_XRE"/>
    <property type="match status" value="1"/>
</dbReference>
<name>A0AAW5E989_9BACI</name>
<dbReference type="InterPro" id="IPR011990">
    <property type="entry name" value="TPR-like_helical_dom_sf"/>
</dbReference>
<dbReference type="EMBL" id="JAKTTI010000045">
    <property type="protein sequence ID" value="MCH1627544.1"/>
    <property type="molecule type" value="Genomic_DNA"/>
</dbReference>
<dbReference type="InterPro" id="IPR010982">
    <property type="entry name" value="Lambda_DNA-bd_dom_sf"/>
</dbReference>
<dbReference type="SMART" id="SM00530">
    <property type="entry name" value="HTH_XRE"/>
    <property type="match status" value="1"/>
</dbReference>